<keyword evidence="1" id="KW-0472">Membrane</keyword>
<comment type="caution">
    <text evidence="2">The sequence shown here is derived from an EMBL/GenBank/DDBJ whole genome shotgun (WGS) entry which is preliminary data.</text>
</comment>
<keyword evidence="3" id="KW-1185">Reference proteome</keyword>
<evidence type="ECO:0000313" key="3">
    <source>
        <dbReference type="Proteomes" id="UP001439008"/>
    </source>
</evidence>
<name>A0ABV2AQN5_9EUKA</name>
<accession>A0ABV2AQN5</accession>
<protein>
    <submittedName>
        <fullName evidence="2">Uncharacterized protein</fullName>
    </submittedName>
</protein>
<keyword evidence="1" id="KW-1133">Transmembrane helix</keyword>
<keyword evidence="1" id="KW-0812">Transmembrane</keyword>
<feature type="transmembrane region" description="Helical" evidence="1">
    <location>
        <begin position="25"/>
        <end position="45"/>
    </location>
</feature>
<organism evidence="2 3">
    <name type="scientific">Bonamia ostreae</name>
    <dbReference type="NCBI Taxonomy" id="126728"/>
    <lineage>
        <taxon>Eukaryota</taxon>
        <taxon>Sar</taxon>
        <taxon>Rhizaria</taxon>
        <taxon>Endomyxa</taxon>
        <taxon>Ascetosporea</taxon>
        <taxon>Haplosporida</taxon>
        <taxon>Bonamia</taxon>
    </lineage>
</organism>
<gene>
    <name evidence="2" type="ORF">MHBO_003489</name>
</gene>
<evidence type="ECO:0000313" key="2">
    <source>
        <dbReference type="EMBL" id="MES1921964.1"/>
    </source>
</evidence>
<evidence type="ECO:0000256" key="1">
    <source>
        <dbReference type="SAM" id="Phobius"/>
    </source>
</evidence>
<dbReference type="EMBL" id="JBDODL010001998">
    <property type="protein sequence ID" value="MES1921964.1"/>
    <property type="molecule type" value="Genomic_DNA"/>
</dbReference>
<proteinExistence type="predicted"/>
<dbReference type="Proteomes" id="UP001439008">
    <property type="component" value="Unassembled WGS sequence"/>
</dbReference>
<reference evidence="2 3" key="1">
    <citation type="journal article" date="2024" name="BMC Biol.">
        <title>Comparative genomics of Ascetosporea gives new insight into the evolutionary basis for animal parasitism in Rhizaria.</title>
        <authorList>
            <person name="Hiltunen Thoren M."/>
            <person name="Onut-Brannstrom I."/>
            <person name="Alfjorden A."/>
            <person name="Peckova H."/>
            <person name="Swords F."/>
            <person name="Hooper C."/>
            <person name="Holzer A.S."/>
            <person name="Bass D."/>
            <person name="Burki F."/>
        </authorList>
    </citation>
    <scope>NUCLEOTIDE SEQUENCE [LARGE SCALE GENOMIC DNA]</scope>
    <source>
        <strain evidence="2">20-A016</strain>
    </source>
</reference>
<sequence length="85" mass="9909">MLECFTRYVGVWLIEPAKTLTLRKYVLHFLINMVTINTFLITICLSTCAKKWGGGPAHVSDKNNFLYFLMQVKIYWVNFPTFLNA</sequence>